<evidence type="ECO:0000313" key="4">
    <source>
        <dbReference type="Proteomes" id="UP001341840"/>
    </source>
</evidence>
<feature type="non-terminal residue" evidence="3">
    <location>
        <position position="1"/>
    </location>
</feature>
<evidence type="ECO:0000259" key="2">
    <source>
        <dbReference type="Pfam" id="PF05617"/>
    </source>
</evidence>
<evidence type="ECO:0000256" key="1">
    <source>
        <dbReference type="ARBA" id="ARBA00022729"/>
    </source>
</evidence>
<dbReference type="Pfam" id="PF05617">
    <property type="entry name" value="Prolamin_like"/>
    <property type="match status" value="1"/>
</dbReference>
<organism evidence="3 4">
    <name type="scientific">Stylosanthes scabra</name>
    <dbReference type="NCBI Taxonomy" id="79078"/>
    <lineage>
        <taxon>Eukaryota</taxon>
        <taxon>Viridiplantae</taxon>
        <taxon>Streptophyta</taxon>
        <taxon>Embryophyta</taxon>
        <taxon>Tracheophyta</taxon>
        <taxon>Spermatophyta</taxon>
        <taxon>Magnoliopsida</taxon>
        <taxon>eudicotyledons</taxon>
        <taxon>Gunneridae</taxon>
        <taxon>Pentapetalae</taxon>
        <taxon>rosids</taxon>
        <taxon>fabids</taxon>
        <taxon>Fabales</taxon>
        <taxon>Fabaceae</taxon>
        <taxon>Papilionoideae</taxon>
        <taxon>50 kb inversion clade</taxon>
        <taxon>dalbergioids sensu lato</taxon>
        <taxon>Dalbergieae</taxon>
        <taxon>Pterocarpus clade</taxon>
        <taxon>Stylosanthes</taxon>
    </lineage>
</organism>
<feature type="domain" description="Prolamin-like" evidence="2">
    <location>
        <begin position="9"/>
        <end position="54"/>
    </location>
</feature>
<sequence>KKVAQNYRDELHSSVIYGNQIVSDTCCSNLVNGIGKQCFEEMAKFIVTIPNLNPDRSKTFLFLFLKHKSDSG</sequence>
<dbReference type="InterPro" id="IPR008502">
    <property type="entry name" value="Prolamin-like"/>
</dbReference>
<keyword evidence="4" id="KW-1185">Reference proteome</keyword>
<name>A0ABU6UYG7_9FABA</name>
<keyword evidence="1" id="KW-0732">Signal</keyword>
<dbReference type="Proteomes" id="UP001341840">
    <property type="component" value="Unassembled WGS sequence"/>
</dbReference>
<evidence type="ECO:0000313" key="3">
    <source>
        <dbReference type="EMBL" id="MED6166089.1"/>
    </source>
</evidence>
<accession>A0ABU6UYG7</accession>
<reference evidence="3 4" key="1">
    <citation type="journal article" date="2023" name="Plants (Basel)">
        <title>Bridging the Gap: Combining Genomics and Transcriptomics Approaches to Understand Stylosanthes scabra, an Orphan Legume from the Brazilian Caatinga.</title>
        <authorList>
            <person name="Ferreira-Neto J.R.C."/>
            <person name="da Silva M.D."/>
            <person name="Binneck E."/>
            <person name="de Melo N.F."/>
            <person name="da Silva R.H."/>
            <person name="de Melo A.L.T.M."/>
            <person name="Pandolfi V."/>
            <person name="Bustamante F.O."/>
            <person name="Brasileiro-Vidal A.C."/>
            <person name="Benko-Iseppon A.M."/>
        </authorList>
    </citation>
    <scope>NUCLEOTIDE SEQUENCE [LARGE SCALE GENOMIC DNA]</scope>
    <source>
        <tissue evidence="3">Leaves</tissue>
    </source>
</reference>
<proteinExistence type="predicted"/>
<comment type="caution">
    <text evidence="3">The sequence shown here is derived from an EMBL/GenBank/DDBJ whole genome shotgun (WGS) entry which is preliminary data.</text>
</comment>
<gene>
    <name evidence="3" type="ORF">PIB30_105664</name>
</gene>
<feature type="non-terminal residue" evidence="3">
    <location>
        <position position="72"/>
    </location>
</feature>
<dbReference type="EMBL" id="JASCZI010124777">
    <property type="protein sequence ID" value="MED6166089.1"/>
    <property type="molecule type" value="Genomic_DNA"/>
</dbReference>
<protein>
    <recommendedName>
        <fullName evidence="2">Prolamin-like domain-containing protein</fullName>
    </recommendedName>
</protein>